<gene>
    <name evidence="8" type="ORF">A3Q56_02279</name>
</gene>
<evidence type="ECO:0000256" key="2">
    <source>
        <dbReference type="ARBA" id="ARBA00022598"/>
    </source>
</evidence>
<name>A0A177B6V0_9BILA</name>
<dbReference type="PANTHER" id="PTHR12241">
    <property type="entry name" value="TUBULIN POLYGLUTAMYLASE"/>
    <property type="match status" value="1"/>
</dbReference>
<evidence type="ECO:0000256" key="5">
    <source>
        <dbReference type="ARBA" id="ARBA00030445"/>
    </source>
</evidence>
<dbReference type="Pfam" id="PF03133">
    <property type="entry name" value="TTL"/>
    <property type="match status" value="1"/>
</dbReference>
<dbReference type="Proteomes" id="UP000078046">
    <property type="component" value="Unassembled WGS sequence"/>
</dbReference>
<dbReference type="PROSITE" id="PS50975">
    <property type="entry name" value="ATP_GRASP"/>
    <property type="match status" value="1"/>
</dbReference>
<comment type="similarity">
    <text evidence="1">Belongs to the tubulin--tyrosine ligase family.</text>
</comment>
<dbReference type="AlphaFoldDB" id="A0A177B6V0"/>
<organism evidence="8 9">
    <name type="scientific">Intoshia linei</name>
    <dbReference type="NCBI Taxonomy" id="1819745"/>
    <lineage>
        <taxon>Eukaryota</taxon>
        <taxon>Metazoa</taxon>
        <taxon>Spiralia</taxon>
        <taxon>Lophotrochozoa</taxon>
        <taxon>Mesozoa</taxon>
        <taxon>Orthonectida</taxon>
        <taxon>Rhopaluridae</taxon>
        <taxon>Intoshia</taxon>
    </lineage>
</organism>
<evidence type="ECO:0000313" key="8">
    <source>
        <dbReference type="EMBL" id="OAF69976.1"/>
    </source>
</evidence>
<dbReference type="SUPFAM" id="SSF56059">
    <property type="entry name" value="Glutathione synthetase ATP-binding domain-like"/>
    <property type="match status" value="1"/>
</dbReference>
<comment type="caution">
    <text evidence="8">The sequence shown here is derived from an EMBL/GenBank/DDBJ whole genome shotgun (WGS) entry which is preliminary data.</text>
</comment>
<keyword evidence="4 6" id="KW-0067">ATP-binding</keyword>
<reference evidence="8 9" key="1">
    <citation type="submission" date="2016-04" db="EMBL/GenBank/DDBJ databases">
        <title>The genome of Intoshia linei affirms orthonectids as highly simplified spiralians.</title>
        <authorList>
            <person name="Mikhailov K.V."/>
            <person name="Slusarev G.S."/>
            <person name="Nikitin M.A."/>
            <person name="Logacheva M.D."/>
            <person name="Penin A."/>
            <person name="Aleoshin V."/>
            <person name="Panchin Y.V."/>
        </authorList>
    </citation>
    <scope>NUCLEOTIDE SEQUENCE [LARGE SCALE GENOMIC DNA]</scope>
    <source>
        <strain evidence="8">Intl2013</strain>
        <tissue evidence="8">Whole animal</tissue>
    </source>
</reference>
<feature type="domain" description="ATP-grasp" evidence="7">
    <location>
        <begin position="105"/>
        <end position="359"/>
    </location>
</feature>
<dbReference type="InterPro" id="IPR011761">
    <property type="entry name" value="ATP-grasp"/>
</dbReference>
<proteinExistence type="inferred from homology"/>
<dbReference type="PROSITE" id="PS51221">
    <property type="entry name" value="TTL"/>
    <property type="match status" value="1"/>
</dbReference>
<dbReference type="GO" id="GO:0046872">
    <property type="term" value="F:metal ion binding"/>
    <property type="evidence" value="ECO:0007669"/>
    <property type="project" value="InterPro"/>
</dbReference>
<evidence type="ECO:0000256" key="4">
    <source>
        <dbReference type="ARBA" id="ARBA00022840"/>
    </source>
</evidence>
<evidence type="ECO:0000256" key="6">
    <source>
        <dbReference type="PROSITE-ProRule" id="PRU00409"/>
    </source>
</evidence>
<evidence type="ECO:0000313" key="9">
    <source>
        <dbReference type="Proteomes" id="UP000078046"/>
    </source>
</evidence>
<dbReference type="GO" id="GO:0015631">
    <property type="term" value="F:tubulin binding"/>
    <property type="evidence" value="ECO:0007669"/>
    <property type="project" value="TreeGrafter"/>
</dbReference>
<dbReference type="GO" id="GO:0070740">
    <property type="term" value="F:tubulin-glutamic acid ligase activity"/>
    <property type="evidence" value="ECO:0007669"/>
    <property type="project" value="TreeGrafter"/>
</dbReference>
<sequence length="420" mass="49714">MKDKNLRPKTIKYKCSFNNVVLEVMKHRNWEESHALEESEFDIYWCDPNLMKEIFDQMYFEDHVRINHFRNHYELTRKNLLVKNLKRYSKYLERYDSKLESLKCNFFPTSFELPLEYHMFVECFKESKNSGQIWIMKPAAKSQGKGIFLFRRLKDIIDWKKSESYNSPCTHKQDNTELVPIETYVVQRYIQNPYLIGGKKFDLRIYVLVQSYNPLKVWLYRSGFARFSNTRYGNSEIDNKYVHLTNVAVQKLAPNYDPNCLKLSLQKLRDYLTAKHGYKIVNALYKNIDTIIIKSLQSVRKIIINDKHCFELYGYDILIDKDLKPWLIEVNASPSLTSSSQEDYTLKFGLLADVFNVVDMEGRFKSNELRIGGFDLIWNDGQVMLENTCSANYTSRIANSFIGCENDREEQIKQILSKCK</sequence>
<dbReference type="OrthoDB" id="202825at2759"/>
<evidence type="ECO:0000259" key="7">
    <source>
        <dbReference type="PROSITE" id="PS50975"/>
    </source>
</evidence>
<accession>A0A177B6V0</accession>
<dbReference type="GO" id="GO:0036064">
    <property type="term" value="C:ciliary basal body"/>
    <property type="evidence" value="ECO:0007669"/>
    <property type="project" value="TreeGrafter"/>
</dbReference>
<keyword evidence="2" id="KW-0436">Ligase</keyword>
<dbReference type="Gene3D" id="3.30.470.20">
    <property type="entry name" value="ATP-grasp fold, B domain"/>
    <property type="match status" value="1"/>
</dbReference>
<dbReference type="InterPro" id="IPR004344">
    <property type="entry name" value="TTL/TTLL_fam"/>
</dbReference>
<dbReference type="GO" id="GO:0000226">
    <property type="term" value="P:microtubule cytoskeleton organization"/>
    <property type="evidence" value="ECO:0007669"/>
    <property type="project" value="TreeGrafter"/>
</dbReference>
<evidence type="ECO:0000256" key="1">
    <source>
        <dbReference type="ARBA" id="ARBA00006820"/>
    </source>
</evidence>
<dbReference type="EMBL" id="LWCA01000204">
    <property type="protein sequence ID" value="OAF69976.1"/>
    <property type="molecule type" value="Genomic_DNA"/>
</dbReference>
<evidence type="ECO:0000256" key="3">
    <source>
        <dbReference type="ARBA" id="ARBA00022741"/>
    </source>
</evidence>
<keyword evidence="3 6" id="KW-0547">Nucleotide-binding</keyword>
<protein>
    <recommendedName>
        <fullName evidence="5">Tubulin--tyrosine ligase-like protein 9</fullName>
    </recommendedName>
</protein>
<dbReference type="PANTHER" id="PTHR12241:SF39">
    <property type="entry name" value="TUBULIN POLYGLUTAMYLASE TTLL9-RELATED"/>
    <property type="match status" value="1"/>
</dbReference>
<keyword evidence="9" id="KW-1185">Reference proteome</keyword>
<dbReference type="GO" id="GO:0005524">
    <property type="term" value="F:ATP binding"/>
    <property type="evidence" value="ECO:0007669"/>
    <property type="project" value="UniProtKB-UniRule"/>
</dbReference>